<dbReference type="InParanoid" id="A0A482XID6"/>
<comment type="caution">
    <text evidence="2">The sequence shown here is derived from an EMBL/GenBank/DDBJ whole genome shotgun (WGS) entry which is preliminary data.</text>
</comment>
<feature type="compositionally biased region" description="Polar residues" evidence="1">
    <location>
        <begin position="1"/>
        <end position="12"/>
    </location>
</feature>
<protein>
    <submittedName>
        <fullName evidence="2">Uncharacterized protein</fullName>
    </submittedName>
</protein>
<evidence type="ECO:0000313" key="3">
    <source>
        <dbReference type="Proteomes" id="UP000291343"/>
    </source>
</evidence>
<dbReference type="Proteomes" id="UP000291343">
    <property type="component" value="Unassembled WGS sequence"/>
</dbReference>
<accession>A0A482XID6</accession>
<keyword evidence="3" id="KW-1185">Reference proteome</keyword>
<organism evidence="2 3">
    <name type="scientific">Laodelphax striatellus</name>
    <name type="common">Small brown planthopper</name>
    <name type="synonym">Delphax striatella</name>
    <dbReference type="NCBI Taxonomy" id="195883"/>
    <lineage>
        <taxon>Eukaryota</taxon>
        <taxon>Metazoa</taxon>
        <taxon>Ecdysozoa</taxon>
        <taxon>Arthropoda</taxon>
        <taxon>Hexapoda</taxon>
        <taxon>Insecta</taxon>
        <taxon>Pterygota</taxon>
        <taxon>Neoptera</taxon>
        <taxon>Paraneoptera</taxon>
        <taxon>Hemiptera</taxon>
        <taxon>Auchenorrhyncha</taxon>
        <taxon>Fulgoroidea</taxon>
        <taxon>Delphacidae</taxon>
        <taxon>Criomorphinae</taxon>
        <taxon>Laodelphax</taxon>
    </lineage>
</organism>
<sequence length="115" mass="12534">MTLLNSVFSIQDSPDKSRGMQPKRFMHGRMVPRGEIEVMRGFTGVSEGGNERVSLVGGKANIIKEVELSSLVVSASPRVSTIISPSCLHTHTNHGPPHTITRKHGRSFPPSNISF</sequence>
<feature type="region of interest" description="Disordered" evidence="1">
    <location>
        <begin position="87"/>
        <end position="115"/>
    </location>
</feature>
<proteinExistence type="predicted"/>
<gene>
    <name evidence="2" type="ORF">LSTR_LSTR013978</name>
</gene>
<dbReference type="AlphaFoldDB" id="A0A482XID6"/>
<evidence type="ECO:0000313" key="2">
    <source>
        <dbReference type="EMBL" id="RZF45098.1"/>
    </source>
</evidence>
<feature type="region of interest" description="Disordered" evidence="1">
    <location>
        <begin position="1"/>
        <end position="23"/>
    </location>
</feature>
<evidence type="ECO:0000256" key="1">
    <source>
        <dbReference type="SAM" id="MobiDB-lite"/>
    </source>
</evidence>
<reference evidence="2 3" key="1">
    <citation type="journal article" date="2017" name="Gigascience">
        <title>Genome sequence of the small brown planthopper, Laodelphax striatellus.</title>
        <authorList>
            <person name="Zhu J."/>
            <person name="Jiang F."/>
            <person name="Wang X."/>
            <person name="Yang P."/>
            <person name="Bao Y."/>
            <person name="Zhao W."/>
            <person name="Wang W."/>
            <person name="Lu H."/>
            <person name="Wang Q."/>
            <person name="Cui N."/>
            <person name="Li J."/>
            <person name="Chen X."/>
            <person name="Luo L."/>
            <person name="Yu J."/>
            <person name="Kang L."/>
            <person name="Cui F."/>
        </authorList>
    </citation>
    <scope>NUCLEOTIDE SEQUENCE [LARGE SCALE GENOMIC DNA]</scope>
    <source>
        <strain evidence="2">Lst14</strain>
    </source>
</reference>
<name>A0A482XID6_LAOST</name>
<dbReference type="EMBL" id="QKKF02009929">
    <property type="protein sequence ID" value="RZF45098.1"/>
    <property type="molecule type" value="Genomic_DNA"/>
</dbReference>